<dbReference type="OrthoDB" id="9785285at2"/>
<keyword evidence="4" id="KW-0630">Potassium</keyword>
<dbReference type="GO" id="GO:0005886">
    <property type="term" value="C:plasma membrane"/>
    <property type="evidence" value="ECO:0007669"/>
    <property type="project" value="InterPro"/>
</dbReference>
<dbReference type="Proteomes" id="UP000218831">
    <property type="component" value="Unassembled WGS sequence"/>
</dbReference>
<dbReference type="PANTHER" id="PTHR43833:SF5">
    <property type="entry name" value="TRK SYSTEM POTASSIUM UPTAKE PROTEIN TRKA"/>
    <property type="match status" value="1"/>
</dbReference>
<dbReference type="InterPro" id="IPR006036">
    <property type="entry name" value="K_uptake_TrkA"/>
</dbReference>
<dbReference type="GO" id="GO:0015079">
    <property type="term" value="F:potassium ion transmembrane transporter activity"/>
    <property type="evidence" value="ECO:0007669"/>
    <property type="project" value="InterPro"/>
</dbReference>
<reference evidence="9 10" key="1">
    <citation type="submission" date="2017-08" db="EMBL/GenBank/DDBJ databases">
        <title>Aliifodinibius alkalisoli sp. nov., isolated from saline alkaline soil.</title>
        <authorList>
            <person name="Liu D."/>
            <person name="Zhang G."/>
        </authorList>
    </citation>
    <scope>NUCLEOTIDE SEQUENCE [LARGE SCALE GENOMIC DNA]</scope>
    <source>
        <strain evidence="9 10">WN023</strain>
    </source>
</reference>
<dbReference type="AlphaFoldDB" id="A0A2A2GCV4"/>
<keyword evidence="10" id="KW-1185">Reference proteome</keyword>
<keyword evidence="5" id="KW-0520">NAD</keyword>
<dbReference type="SUPFAM" id="SSF116726">
    <property type="entry name" value="TrkA C-terminal domain-like"/>
    <property type="match status" value="1"/>
</dbReference>
<evidence type="ECO:0000256" key="1">
    <source>
        <dbReference type="ARBA" id="ARBA00017378"/>
    </source>
</evidence>
<keyword evidence="6" id="KW-0406">Ion transport</keyword>
<keyword evidence="3" id="KW-0633">Potassium transport</keyword>
<dbReference type="SUPFAM" id="SSF51735">
    <property type="entry name" value="NAD(P)-binding Rossmann-fold domains"/>
    <property type="match status" value="1"/>
</dbReference>
<evidence type="ECO:0000256" key="4">
    <source>
        <dbReference type="ARBA" id="ARBA00022958"/>
    </source>
</evidence>
<dbReference type="PROSITE" id="PS51201">
    <property type="entry name" value="RCK_N"/>
    <property type="match status" value="1"/>
</dbReference>
<evidence type="ECO:0000256" key="3">
    <source>
        <dbReference type="ARBA" id="ARBA00022538"/>
    </source>
</evidence>
<dbReference type="InterPro" id="IPR036291">
    <property type="entry name" value="NAD(P)-bd_dom_sf"/>
</dbReference>
<dbReference type="EMBL" id="NSKE01000003">
    <property type="protein sequence ID" value="PAU95010.1"/>
    <property type="molecule type" value="Genomic_DNA"/>
</dbReference>
<name>A0A2A2GCV4_9BACT</name>
<dbReference type="InterPro" id="IPR006037">
    <property type="entry name" value="RCK_C"/>
</dbReference>
<dbReference type="PROSITE" id="PS51202">
    <property type="entry name" value="RCK_C"/>
    <property type="match status" value="1"/>
</dbReference>
<dbReference type="PANTHER" id="PTHR43833">
    <property type="entry name" value="POTASSIUM CHANNEL PROTEIN 2-RELATED-RELATED"/>
    <property type="match status" value="1"/>
</dbReference>
<dbReference type="Pfam" id="PF02080">
    <property type="entry name" value="TrkA_C"/>
    <property type="match status" value="1"/>
</dbReference>
<feature type="domain" description="RCK N-terminal" evidence="7">
    <location>
        <begin position="1"/>
        <end position="116"/>
    </location>
</feature>
<keyword evidence="2" id="KW-0813">Transport</keyword>
<accession>A0A2A2GCV4</accession>
<evidence type="ECO:0000256" key="2">
    <source>
        <dbReference type="ARBA" id="ARBA00022448"/>
    </source>
</evidence>
<dbReference type="InterPro" id="IPR036721">
    <property type="entry name" value="RCK_C_sf"/>
</dbReference>
<evidence type="ECO:0000313" key="9">
    <source>
        <dbReference type="EMBL" id="PAU95010.1"/>
    </source>
</evidence>
<organism evidence="9 10">
    <name type="scientific">Fodinibius salipaludis</name>
    <dbReference type="NCBI Taxonomy" id="2032627"/>
    <lineage>
        <taxon>Bacteria</taxon>
        <taxon>Pseudomonadati</taxon>
        <taxon>Balneolota</taxon>
        <taxon>Balneolia</taxon>
        <taxon>Balneolales</taxon>
        <taxon>Balneolaceae</taxon>
        <taxon>Fodinibius</taxon>
    </lineage>
</organism>
<sequence length="221" mass="24440">MYLIVVGAGRIGNRVIELATHDGHEVVVIEKNTDLAEVTSSKYDCLVINDDASKNDVLEDAGIEEADALITTTNDDSTNLLVMMLGRRYNVPRLLSSVREPDHISLFDELDIDSVESPHRLNGEFLYKTIQRPGIKDFMRLDGGAEIVEVVLEKESSLIGLTIIEALESEKVAEDVIIVAIYREGELIIPRGNTKFEAGDTITVLSKEGIGEDVIQTFKPR</sequence>
<dbReference type="Pfam" id="PF02254">
    <property type="entry name" value="TrkA_N"/>
    <property type="match status" value="1"/>
</dbReference>
<dbReference type="Gene3D" id="3.40.50.720">
    <property type="entry name" value="NAD(P)-binding Rossmann-like Domain"/>
    <property type="match status" value="1"/>
</dbReference>
<feature type="domain" description="RCK C-terminal" evidence="8">
    <location>
        <begin position="133"/>
        <end position="221"/>
    </location>
</feature>
<dbReference type="InterPro" id="IPR003148">
    <property type="entry name" value="RCK_N"/>
</dbReference>
<protein>
    <recommendedName>
        <fullName evidence="1">Trk system potassium uptake protein TrkA</fullName>
    </recommendedName>
</protein>
<evidence type="ECO:0000259" key="8">
    <source>
        <dbReference type="PROSITE" id="PS51202"/>
    </source>
</evidence>
<evidence type="ECO:0000256" key="6">
    <source>
        <dbReference type="ARBA" id="ARBA00023065"/>
    </source>
</evidence>
<dbReference type="Gene3D" id="3.30.70.1450">
    <property type="entry name" value="Regulator of K+ conductance, C-terminal domain"/>
    <property type="match status" value="1"/>
</dbReference>
<evidence type="ECO:0000313" key="10">
    <source>
        <dbReference type="Proteomes" id="UP000218831"/>
    </source>
</evidence>
<dbReference type="InterPro" id="IPR050721">
    <property type="entry name" value="Trk_Ktr_HKT_K-transport"/>
</dbReference>
<dbReference type="PRINTS" id="PR00335">
    <property type="entry name" value="KUPTAKETRKA"/>
</dbReference>
<evidence type="ECO:0000259" key="7">
    <source>
        <dbReference type="PROSITE" id="PS51201"/>
    </source>
</evidence>
<proteinExistence type="predicted"/>
<evidence type="ECO:0000256" key="5">
    <source>
        <dbReference type="ARBA" id="ARBA00023027"/>
    </source>
</evidence>
<gene>
    <name evidence="9" type="ORF">CK503_05315</name>
</gene>
<comment type="caution">
    <text evidence="9">The sequence shown here is derived from an EMBL/GenBank/DDBJ whole genome shotgun (WGS) entry which is preliminary data.</text>
</comment>